<dbReference type="Proteomes" id="UP000192727">
    <property type="component" value="Chromosome"/>
</dbReference>
<protein>
    <recommendedName>
        <fullName evidence="4">S-adenosylmethionine ligase</fullName>
    </recommendedName>
</protein>
<dbReference type="AlphaFoldDB" id="A0A1V0UW21"/>
<dbReference type="EMBL" id="CP020557">
    <property type="protein sequence ID" value="ARF69377.1"/>
    <property type="molecule type" value="Genomic_DNA"/>
</dbReference>
<dbReference type="InterPro" id="IPR024562">
    <property type="entry name" value="YqhG"/>
</dbReference>
<evidence type="ECO:0000313" key="3">
    <source>
        <dbReference type="Proteomes" id="UP000192727"/>
    </source>
</evidence>
<accession>A0A1V0UW21</accession>
<dbReference type="Pfam" id="PF11079">
    <property type="entry name" value="YqhG"/>
    <property type="match status" value="2"/>
</dbReference>
<organism evidence="2 3">
    <name type="scientific">Paenibacillus larvae subsp. pulvifaciens</name>
    <dbReference type="NCBI Taxonomy" id="1477"/>
    <lineage>
        <taxon>Bacteria</taxon>
        <taxon>Bacillati</taxon>
        <taxon>Bacillota</taxon>
        <taxon>Bacilli</taxon>
        <taxon>Bacillales</taxon>
        <taxon>Paenibacillaceae</taxon>
        <taxon>Paenibacillus</taxon>
    </lineage>
</organism>
<reference evidence="2 3" key="1">
    <citation type="submission" date="2017-03" db="EMBL/GenBank/DDBJ databases">
        <title>Paenibacillus larvae genome sequencing.</title>
        <authorList>
            <person name="Dingman D.W."/>
        </authorList>
    </citation>
    <scope>NUCLEOTIDE SEQUENCE [LARGE SCALE GENOMIC DNA]</scope>
    <source>
        <strain evidence="2 3">SAG 10367</strain>
    </source>
</reference>
<dbReference type="RefSeq" id="WP_083041057.1">
    <property type="nucleotide sequence ID" value="NZ_CP020557.1"/>
</dbReference>
<proteinExistence type="predicted"/>
<gene>
    <name evidence="2" type="ORF">B7C51_18480</name>
</gene>
<name>A0A1V0UW21_9BACL</name>
<evidence type="ECO:0000313" key="2">
    <source>
        <dbReference type="EMBL" id="ARF69377.1"/>
    </source>
</evidence>
<evidence type="ECO:0008006" key="4">
    <source>
        <dbReference type="Google" id="ProtNLM"/>
    </source>
</evidence>
<evidence type="ECO:0000256" key="1">
    <source>
        <dbReference type="SAM" id="MobiDB-lite"/>
    </source>
</evidence>
<sequence length="339" mass="39013">MKTEQIEQFVMRYLESYNCQIIEKTREYVTVKLSPEADRELTGRPYYWSFVERTGVEPETMTYTWIFRRTDEAVSDKPGSAADIQAKFAPASPQIIRPAPHPPSSNAAKQPQGGAPGSYASDSILGRYFGFVPAAPIARVPTDEVTFGSRRLAQLFASAKNHGRYVRLFEEPGNRPVFGPPLLTYGTWFAMNFKVELVCDMKRSEIHSLGIHLTTGEIREQFYDYTLSKKLTPRLPENIHLTGEVITLSKATHSLEEYLQQKLMRYDHSWAKEANIRLQEELDRIHYYYNGLLLAAEMDKRSEISAQFAGRRQEIDWQYRPRIKVSVINCGLFHLRVFS</sequence>
<feature type="region of interest" description="Disordered" evidence="1">
    <location>
        <begin position="94"/>
        <end position="118"/>
    </location>
</feature>